<sequence>MVAVLLGGWAGFRWWRDRPPYGPEVVSAHVVVRMVDNDSVWPALTGWGASRESFNVPPLGPGWQLVAGQLSYSVPRNARDAGEYWIVVEDLRSRYRAASIWGTGPDPDRVGQGWDGAVSAGIGDYPWLSDYRSTDSGGVTMAADAPGPVEFVAMIPPSIAPIAASDLTVSLVFLGNNRHVYWAQRLLG</sequence>
<proteinExistence type="predicted"/>
<evidence type="ECO:0000313" key="2">
    <source>
        <dbReference type="Proteomes" id="UP000642748"/>
    </source>
</evidence>
<accession>A0A8J3QVB3</accession>
<organism evidence="1 2">
    <name type="scientific">Rugosimonospora africana</name>
    <dbReference type="NCBI Taxonomy" id="556532"/>
    <lineage>
        <taxon>Bacteria</taxon>
        <taxon>Bacillati</taxon>
        <taxon>Actinomycetota</taxon>
        <taxon>Actinomycetes</taxon>
        <taxon>Micromonosporales</taxon>
        <taxon>Micromonosporaceae</taxon>
        <taxon>Rugosimonospora</taxon>
    </lineage>
</organism>
<dbReference type="EMBL" id="BONZ01000050">
    <property type="protein sequence ID" value="GIH17146.1"/>
    <property type="molecule type" value="Genomic_DNA"/>
</dbReference>
<name>A0A8J3QVB3_9ACTN</name>
<evidence type="ECO:0000313" key="1">
    <source>
        <dbReference type="EMBL" id="GIH17146.1"/>
    </source>
</evidence>
<protein>
    <submittedName>
        <fullName evidence="1">Uncharacterized protein</fullName>
    </submittedName>
</protein>
<comment type="caution">
    <text evidence="1">The sequence shown here is derived from an EMBL/GenBank/DDBJ whole genome shotgun (WGS) entry which is preliminary data.</text>
</comment>
<dbReference type="Proteomes" id="UP000642748">
    <property type="component" value="Unassembled WGS sequence"/>
</dbReference>
<gene>
    <name evidence="1" type="ORF">Raf01_53180</name>
</gene>
<keyword evidence="2" id="KW-1185">Reference proteome</keyword>
<reference evidence="1" key="1">
    <citation type="submission" date="2021-01" db="EMBL/GenBank/DDBJ databases">
        <title>Whole genome shotgun sequence of Rugosimonospora africana NBRC 104875.</title>
        <authorList>
            <person name="Komaki H."/>
            <person name="Tamura T."/>
        </authorList>
    </citation>
    <scope>NUCLEOTIDE SEQUENCE</scope>
    <source>
        <strain evidence="1">NBRC 104875</strain>
    </source>
</reference>
<dbReference type="AlphaFoldDB" id="A0A8J3QVB3"/>